<protein>
    <submittedName>
        <fullName evidence="2">Uncharacterized protein</fullName>
    </submittedName>
</protein>
<evidence type="ECO:0000256" key="1">
    <source>
        <dbReference type="SAM" id="MobiDB-lite"/>
    </source>
</evidence>
<proteinExistence type="predicted"/>
<dbReference type="Proteomes" id="UP001249851">
    <property type="component" value="Unassembled WGS sequence"/>
</dbReference>
<sequence>MCTPPDEAAPSRPDELAPSRPDQAESHAAPISQADDPLGSIKVPCFGDKLTRVQLACAKDLRAGSHTPQDKLDHLYPYRIADWHTKRSLLKHESLRACVDSLFKMASAKSAKQKSPQKSRGISWKNEDVQLLLEVMKEETMLFSLDNAKTPKEKRAAYENVAVKLQNKGERSFYHFKPNITLLHHPTRSIYINIANENCCQS</sequence>
<name>A0AAD9QQE1_ACRCE</name>
<reference evidence="2" key="2">
    <citation type="journal article" date="2023" name="Science">
        <title>Genomic signatures of disease resistance in endangered staghorn corals.</title>
        <authorList>
            <person name="Vollmer S.V."/>
            <person name="Selwyn J.D."/>
            <person name="Despard B.A."/>
            <person name="Roesel C.L."/>
        </authorList>
    </citation>
    <scope>NUCLEOTIDE SEQUENCE</scope>
    <source>
        <strain evidence="2">K2</strain>
    </source>
</reference>
<gene>
    <name evidence="2" type="ORF">P5673_010740</name>
</gene>
<dbReference type="AlphaFoldDB" id="A0AAD9QQE1"/>
<comment type="caution">
    <text evidence="2">The sequence shown here is derived from an EMBL/GenBank/DDBJ whole genome shotgun (WGS) entry which is preliminary data.</text>
</comment>
<accession>A0AAD9QQE1</accession>
<organism evidence="2 3">
    <name type="scientific">Acropora cervicornis</name>
    <name type="common">Staghorn coral</name>
    <dbReference type="NCBI Taxonomy" id="6130"/>
    <lineage>
        <taxon>Eukaryota</taxon>
        <taxon>Metazoa</taxon>
        <taxon>Cnidaria</taxon>
        <taxon>Anthozoa</taxon>
        <taxon>Hexacorallia</taxon>
        <taxon>Scleractinia</taxon>
        <taxon>Astrocoeniina</taxon>
        <taxon>Acroporidae</taxon>
        <taxon>Acropora</taxon>
    </lineage>
</organism>
<evidence type="ECO:0000313" key="3">
    <source>
        <dbReference type="Proteomes" id="UP001249851"/>
    </source>
</evidence>
<keyword evidence="3" id="KW-1185">Reference proteome</keyword>
<feature type="region of interest" description="Disordered" evidence="1">
    <location>
        <begin position="1"/>
        <end position="35"/>
    </location>
</feature>
<reference evidence="2" key="1">
    <citation type="journal article" date="2023" name="G3 (Bethesda)">
        <title>Whole genome assembly and annotation of the endangered Caribbean coral Acropora cervicornis.</title>
        <authorList>
            <person name="Selwyn J.D."/>
            <person name="Vollmer S.V."/>
        </authorList>
    </citation>
    <scope>NUCLEOTIDE SEQUENCE</scope>
    <source>
        <strain evidence="2">K2</strain>
    </source>
</reference>
<dbReference type="EMBL" id="JARQWQ010000019">
    <property type="protein sequence ID" value="KAK2565612.1"/>
    <property type="molecule type" value="Genomic_DNA"/>
</dbReference>
<feature type="compositionally biased region" description="Basic and acidic residues" evidence="1">
    <location>
        <begin position="12"/>
        <end position="25"/>
    </location>
</feature>
<evidence type="ECO:0000313" key="2">
    <source>
        <dbReference type="EMBL" id="KAK2565612.1"/>
    </source>
</evidence>